<dbReference type="Pfam" id="PF14410">
    <property type="entry name" value="GH-E"/>
    <property type="match status" value="1"/>
</dbReference>
<protein>
    <submittedName>
        <fullName evidence="3">HNH/ENDO VII family nuclease</fullName>
    </submittedName>
</protein>
<feature type="region of interest" description="Disordered" evidence="1">
    <location>
        <begin position="15"/>
        <end position="61"/>
    </location>
</feature>
<feature type="domain" description="Toxin YqcG C-terminal" evidence="2">
    <location>
        <begin position="126"/>
        <end position="181"/>
    </location>
</feature>
<evidence type="ECO:0000256" key="1">
    <source>
        <dbReference type="SAM" id="MobiDB-lite"/>
    </source>
</evidence>
<evidence type="ECO:0000313" key="4">
    <source>
        <dbReference type="Proteomes" id="UP001149303"/>
    </source>
</evidence>
<dbReference type="RefSeq" id="WP_274640112.1">
    <property type="nucleotide sequence ID" value="NZ_JAIWJY010000005.1"/>
</dbReference>
<dbReference type="AlphaFoldDB" id="A0A9X4ERQ2"/>
<dbReference type="EMBL" id="JAIWJY010000005">
    <property type="protein sequence ID" value="MDE1206970.1"/>
    <property type="molecule type" value="Genomic_DNA"/>
</dbReference>
<feature type="compositionally biased region" description="Basic and acidic residues" evidence="1">
    <location>
        <begin position="19"/>
        <end position="30"/>
    </location>
</feature>
<dbReference type="InterPro" id="IPR026835">
    <property type="entry name" value="YqcG_C"/>
</dbReference>
<proteinExistence type="predicted"/>
<feature type="region of interest" description="Disordered" evidence="1">
    <location>
        <begin position="184"/>
        <end position="231"/>
    </location>
</feature>
<gene>
    <name evidence="3" type="ORF">LCI24_09190</name>
</gene>
<dbReference type="Gene3D" id="1.10.30.50">
    <property type="match status" value="1"/>
</dbReference>
<comment type="caution">
    <text evidence="3">The sequence shown here is derived from an EMBL/GenBank/DDBJ whole genome shotgun (WGS) entry which is preliminary data.</text>
</comment>
<accession>A0A9X4ERQ2</accession>
<evidence type="ECO:0000259" key="2">
    <source>
        <dbReference type="Pfam" id="PF14410"/>
    </source>
</evidence>
<name>A0A9X4ERQ2_9FLAO</name>
<feature type="compositionally biased region" description="Acidic residues" evidence="1">
    <location>
        <begin position="188"/>
        <end position="205"/>
    </location>
</feature>
<organism evidence="3 4">
    <name type="scientific">Tenacibaculum larymnensis</name>
    <dbReference type="NCBI Taxonomy" id="2878201"/>
    <lineage>
        <taxon>Bacteria</taxon>
        <taxon>Pseudomonadati</taxon>
        <taxon>Bacteroidota</taxon>
        <taxon>Flavobacteriia</taxon>
        <taxon>Flavobacteriales</taxon>
        <taxon>Flavobacteriaceae</taxon>
        <taxon>Tenacibaculum</taxon>
    </lineage>
</organism>
<reference evidence="3" key="1">
    <citation type="submission" date="2021-09" db="EMBL/GenBank/DDBJ databases">
        <authorList>
            <person name="Smyrli M."/>
        </authorList>
    </citation>
    <scope>NUCLEOTIDE SEQUENCE</scope>
    <source>
        <strain evidence="3">LAR25</strain>
    </source>
</reference>
<sequence length="231" mass="26787">MGEYIKHKKEKESNIFQRTEGKGSFLEDNRGQNLLPIQRGKKNEDDDSGDDYQPPWAKKQKRFAFKADKPTKLIKKTAHKRKHYDKEKYDAVYTCPACRRPLGYINKGSQKMNLTKFSYTSKNNNLKSQRALTLDHFPPWAGRLSKLESRNATDQEMKDDYNDEDRLRALCKKCNESHKYESTKYIDYESDDDEEGYMTDSEEPENSGIHTPFRYKKDDDDSAGGGAGILA</sequence>
<dbReference type="Proteomes" id="UP001149303">
    <property type="component" value="Unassembled WGS sequence"/>
</dbReference>
<evidence type="ECO:0000313" key="3">
    <source>
        <dbReference type="EMBL" id="MDE1206970.1"/>
    </source>
</evidence>
<keyword evidence="4" id="KW-1185">Reference proteome</keyword>